<accession>A0AA39M128</accession>
<gene>
    <name evidence="4" type="ORF">QR680_013134</name>
</gene>
<evidence type="ECO:0000313" key="4">
    <source>
        <dbReference type="EMBL" id="KAK0417661.1"/>
    </source>
</evidence>
<dbReference type="InterPro" id="IPR007527">
    <property type="entry name" value="Znf_SWIM"/>
</dbReference>
<feature type="compositionally biased region" description="Acidic residues" evidence="2">
    <location>
        <begin position="568"/>
        <end position="580"/>
    </location>
</feature>
<dbReference type="GO" id="GO:0008270">
    <property type="term" value="F:zinc ion binding"/>
    <property type="evidence" value="ECO:0007669"/>
    <property type="project" value="UniProtKB-KW"/>
</dbReference>
<dbReference type="AlphaFoldDB" id="A0AA39M128"/>
<keyword evidence="1" id="KW-0863">Zinc-finger</keyword>
<evidence type="ECO:0000256" key="1">
    <source>
        <dbReference type="PROSITE-ProRule" id="PRU00325"/>
    </source>
</evidence>
<dbReference type="Proteomes" id="UP001175271">
    <property type="component" value="Unassembled WGS sequence"/>
</dbReference>
<evidence type="ECO:0000313" key="5">
    <source>
        <dbReference type="Proteomes" id="UP001175271"/>
    </source>
</evidence>
<evidence type="ECO:0000256" key="2">
    <source>
        <dbReference type="SAM" id="MobiDB-lite"/>
    </source>
</evidence>
<evidence type="ECO:0000259" key="3">
    <source>
        <dbReference type="PROSITE" id="PS50966"/>
    </source>
</evidence>
<protein>
    <recommendedName>
        <fullName evidence="3">SWIM-type domain-containing protein</fullName>
    </recommendedName>
</protein>
<name>A0AA39M128_9BILA</name>
<keyword evidence="5" id="KW-1185">Reference proteome</keyword>
<comment type="caution">
    <text evidence="4">The sequence shown here is derived from an EMBL/GenBank/DDBJ whole genome shotgun (WGS) entry which is preliminary data.</text>
</comment>
<keyword evidence="1" id="KW-0862">Zinc</keyword>
<sequence length="990" mass="112734">MSTIADALRRLAKWSPPTVDIGDAMAYRGTAPVCICFGLVLLLNVYMKNDGIVCETGTHFTPQWNEAAEQDVLEEVKDEVKAHPTKSGESIYNQLVAQGGHHTNIPKDKRQVKNIKQGVDLEKRLSRDGLYNIISFHKYLRFEDCDESFIDQLAVGDRLSCRMFAAPLIKEFLTVASSLPKGKVMQLTYDTQFEVGDYYLSTLTYRHPLFKGNPIIPLAYVVHDRRYSRDHRNFFSELWAKHPALNRHRTVFITDQEFDFEDSIPNVKHVWCWNHVKRNFQHYVNKVKHHKAHEACRRFNYLTTQPTEEQFDQVWATIKQDGSFKEHHKLIKYVEETVIPKWKQHAAVWQLKRAGIENPLQGITSNAAESMNHVISSMNKHQEKAVDVLATSLYFLTVFYNNEIARGYHSYGGFELRSEYSHVALPRHMMPELPFVPQDIVGFVLNDSTLPTHMNSAVPQEHASADPLRAYAESLIRDNRVAVHNKGIISVQDRMETCAIQLSTSKERITLKCSCKVTGCAHVLAAQLFLNVQPKDAVKNSSRLREQLRIASKQKPSGRKIPRREDLDAIDDSNDEEEDSTGMCGHVDALKDDGAFEHSESLRKQEVSEVQSMLSGDISSVDYEKSCADSNVLCSEEKDQLSRHQLSRKRSYDDFTTADQYLPLSERPGSDSLFSDLSVGTFLGSNIVKKPKMQKVPLRRYRNSLPAIQEEPDLSGSERSEPNFRERFFPDQYKMPDWFSSAVEDLKSSTSFQNMSAVVQLGNFEVALQGLTDRNSVLFADCDGNVACATIESKTNIIEIMTPALHVAKLSFIAACTQTTPIITEDAVNHRKVNIIQCRNPIATPENQPLLLAAMMKCKALGRNPTALGYLRLNETAAVTDWETVKDRIENRNTMICIRLDHDREWLKNIDTDHPFENAWRTGIGMIKNESIIQGKQFILDECYRANVDKSNPIDLTETEFECLFGDCEIATCLKDTPFKHTQIFQYQSL</sequence>
<feature type="domain" description="SWIM-type" evidence="3">
    <location>
        <begin position="498"/>
        <end position="531"/>
    </location>
</feature>
<dbReference type="PROSITE" id="PS50966">
    <property type="entry name" value="ZF_SWIM"/>
    <property type="match status" value="1"/>
</dbReference>
<dbReference type="EMBL" id="JAUCMV010000002">
    <property type="protein sequence ID" value="KAK0417661.1"/>
    <property type="molecule type" value="Genomic_DNA"/>
</dbReference>
<feature type="region of interest" description="Disordered" evidence="2">
    <location>
        <begin position="550"/>
        <end position="584"/>
    </location>
</feature>
<organism evidence="4 5">
    <name type="scientific">Steinernema hermaphroditum</name>
    <dbReference type="NCBI Taxonomy" id="289476"/>
    <lineage>
        <taxon>Eukaryota</taxon>
        <taxon>Metazoa</taxon>
        <taxon>Ecdysozoa</taxon>
        <taxon>Nematoda</taxon>
        <taxon>Chromadorea</taxon>
        <taxon>Rhabditida</taxon>
        <taxon>Tylenchina</taxon>
        <taxon>Panagrolaimomorpha</taxon>
        <taxon>Strongyloidoidea</taxon>
        <taxon>Steinernematidae</taxon>
        <taxon>Steinernema</taxon>
    </lineage>
</organism>
<proteinExistence type="predicted"/>
<keyword evidence="1" id="KW-0479">Metal-binding</keyword>
<reference evidence="4" key="1">
    <citation type="submission" date="2023-06" db="EMBL/GenBank/DDBJ databases">
        <title>Genomic analysis of the entomopathogenic nematode Steinernema hermaphroditum.</title>
        <authorList>
            <person name="Schwarz E.M."/>
            <person name="Heppert J.K."/>
            <person name="Baniya A."/>
            <person name="Schwartz H.T."/>
            <person name="Tan C.-H."/>
            <person name="Antoshechkin I."/>
            <person name="Sternberg P.W."/>
            <person name="Goodrich-Blair H."/>
            <person name="Dillman A.R."/>
        </authorList>
    </citation>
    <scope>NUCLEOTIDE SEQUENCE</scope>
    <source>
        <strain evidence="4">PS9179</strain>
        <tissue evidence="4">Whole animal</tissue>
    </source>
</reference>